<dbReference type="SMART" id="SM00471">
    <property type="entry name" value="HDc"/>
    <property type="match status" value="1"/>
</dbReference>
<evidence type="ECO:0000256" key="10">
    <source>
        <dbReference type="ARBA" id="ARBA00022741"/>
    </source>
</evidence>
<comment type="similarity">
    <text evidence="13">Belongs to the adenylate kinase family.</text>
</comment>
<evidence type="ECO:0000256" key="4">
    <source>
        <dbReference type="ARBA" id="ARBA00004074"/>
    </source>
</evidence>
<evidence type="ECO:0000256" key="6">
    <source>
        <dbReference type="ARBA" id="ARBA00011738"/>
    </source>
</evidence>
<dbReference type="InterPro" id="IPR027417">
    <property type="entry name" value="P-loop_NTPase"/>
</dbReference>
<dbReference type="InterPro" id="IPR000850">
    <property type="entry name" value="Adenylat/UMP-CMP_kin"/>
</dbReference>
<evidence type="ECO:0000256" key="11">
    <source>
        <dbReference type="ARBA" id="ARBA00022777"/>
    </source>
</evidence>
<dbReference type="AlphaFoldDB" id="A0AA38RHM1"/>
<dbReference type="Gene3D" id="3.40.50.300">
    <property type="entry name" value="P-loop containing nucleotide triphosphate hydrolases"/>
    <property type="match status" value="1"/>
</dbReference>
<evidence type="ECO:0000256" key="8">
    <source>
        <dbReference type="ARBA" id="ARBA00022679"/>
    </source>
</evidence>
<dbReference type="GO" id="GO:0005524">
    <property type="term" value="F:ATP binding"/>
    <property type="evidence" value="ECO:0007669"/>
    <property type="project" value="InterPro"/>
</dbReference>
<dbReference type="Gene3D" id="1.10.3210.10">
    <property type="entry name" value="Hypothetical protein af1432"/>
    <property type="match status" value="1"/>
</dbReference>
<dbReference type="GO" id="GO:0005737">
    <property type="term" value="C:cytoplasm"/>
    <property type="evidence" value="ECO:0007669"/>
    <property type="project" value="TreeGrafter"/>
</dbReference>
<evidence type="ECO:0000256" key="7">
    <source>
        <dbReference type="ARBA" id="ARBA00012964"/>
    </source>
</evidence>
<dbReference type="HAMAP" id="MF_00235">
    <property type="entry name" value="Adenylate_kinase_Adk"/>
    <property type="match status" value="1"/>
</dbReference>
<dbReference type="EC" id="3.1.3.89" evidence="7"/>
<evidence type="ECO:0000256" key="13">
    <source>
        <dbReference type="RuleBase" id="RU003330"/>
    </source>
</evidence>
<comment type="catalytic activity">
    <reaction evidence="1">
        <text>a 2'-deoxyribonucleoside 5'-phosphate + H2O = a 2'-deoxyribonucleoside + phosphate</text>
        <dbReference type="Rhea" id="RHEA:36167"/>
        <dbReference type="ChEBI" id="CHEBI:15377"/>
        <dbReference type="ChEBI" id="CHEBI:18274"/>
        <dbReference type="ChEBI" id="CHEBI:43474"/>
        <dbReference type="ChEBI" id="CHEBI:65317"/>
        <dbReference type="EC" id="3.1.3.89"/>
    </reaction>
</comment>
<accession>A0AA38RHM1</accession>
<dbReference type="InterPro" id="IPR033690">
    <property type="entry name" value="Adenylat_kinase_CS"/>
</dbReference>
<evidence type="ECO:0000313" key="16">
    <source>
        <dbReference type="Proteomes" id="UP001174691"/>
    </source>
</evidence>
<organism evidence="15 16">
    <name type="scientific">Coniochaeta hoffmannii</name>
    <dbReference type="NCBI Taxonomy" id="91930"/>
    <lineage>
        <taxon>Eukaryota</taxon>
        <taxon>Fungi</taxon>
        <taxon>Dikarya</taxon>
        <taxon>Ascomycota</taxon>
        <taxon>Pezizomycotina</taxon>
        <taxon>Sordariomycetes</taxon>
        <taxon>Sordariomycetidae</taxon>
        <taxon>Coniochaetales</taxon>
        <taxon>Coniochaetaceae</taxon>
        <taxon>Coniochaeta</taxon>
    </lineage>
</organism>
<comment type="function">
    <text evidence="4">Catalyzes the dephosphorylation of the nucleoside 5'-monophosphates deoxyadenosine monophosphate (dAMP), deoxycytidine monophosphate (dCMP), deoxyguanosine monophosphate (dGMP) and deoxythymidine monophosphate (dTMP).</text>
</comment>
<keyword evidence="10" id="KW-0547">Nucleotide-binding</keyword>
<dbReference type="EMBL" id="JANBVN010000084">
    <property type="protein sequence ID" value="KAJ9148797.1"/>
    <property type="molecule type" value="Genomic_DNA"/>
</dbReference>
<comment type="subunit">
    <text evidence="6">Homodimer.</text>
</comment>
<evidence type="ECO:0000256" key="9">
    <source>
        <dbReference type="ARBA" id="ARBA00022723"/>
    </source>
</evidence>
<keyword evidence="16" id="KW-1185">Reference proteome</keyword>
<sequence>MEFFAVMAALKDTPRRGWEQRGVPSPESVSDHMYQMAQICLVYPWDNERERARAIEMALVHDAPEVIAGDVTPSDGVSKDHKRQREELGCDFLACVLANGGHPGSADRLRGIWQEYEQHESHVSKVVHQIDKLDALLQAFYYTRQYPGLEPSPRYPKLRLSDFRAKEILDQINDPHLKLIRDTILHKWNAYESQRLPRFILVVGGPGVGKGTQCAEAAAKKGFAHISVGDLLRQEQADPNSHFREFISKSFKAKVPVPPELAMVLLNRECDSDRIRGKQVILLDGFPRSVPQLEAFEQQITNEYSTIIMECSGDNLLQRLTVRAKSSGRQDDDPAELSIRIDKALKSDEPVWKRLAARPTTHTIPCDGSVTEVAAQFARCVDEIVGGGTSNRSSG</sequence>
<evidence type="ECO:0000256" key="2">
    <source>
        <dbReference type="ARBA" id="ARBA00001936"/>
    </source>
</evidence>
<feature type="domain" description="HD/PDEase" evidence="14">
    <location>
        <begin position="25"/>
        <end position="145"/>
    </location>
</feature>
<dbReference type="SUPFAM" id="SSF52540">
    <property type="entry name" value="P-loop containing nucleoside triphosphate hydrolases"/>
    <property type="match status" value="1"/>
</dbReference>
<keyword evidence="12" id="KW-0378">Hydrolase</keyword>
<evidence type="ECO:0000259" key="14">
    <source>
        <dbReference type="SMART" id="SM00471"/>
    </source>
</evidence>
<proteinExistence type="inferred from homology"/>
<dbReference type="Pfam" id="PF13023">
    <property type="entry name" value="HD_3"/>
    <property type="match status" value="1"/>
</dbReference>
<dbReference type="Pfam" id="PF00406">
    <property type="entry name" value="ADK"/>
    <property type="match status" value="1"/>
</dbReference>
<reference evidence="15" key="1">
    <citation type="submission" date="2022-07" db="EMBL/GenBank/DDBJ databases">
        <title>Fungi with potential for degradation of polypropylene.</title>
        <authorList>
            <person name="Gostincar C."/>
        </authorList>
    </citation>
    <scope>NUCLEOTIDE SEQUENCE</scope>
    <source>
        <strain evidence="15">EXF-13287</strain>
    </source>
</reference>
<evidence type="ECO:0000256" key="1">
    <source>
        <dbReference type="ARBA" id="ARBA00001638"/>
    </source>
</evidence>
<keyword evidence="9" id="KW-0479">Metal-binding</keyword>
<dbReference type="PRINTS" id="PR00094">
    <property type="entry name" value="ADENYLTKNASE"/>
</dbReference>
<keyword evidence="11 13" id="KW-0418">Kinase</keyword>
<comment type="caution">
    <text evidence="15">The sequence shown here is derived from an EMBL/GenBank/DDBJ whole genome shotgun (WGS) entry which is preliminary data.</text>
</comment>
<dbReference type="InterPro" id="IPR039356">
    <property type="entry name" value="YfbR/HDDC2"/>
</dbReference>
<dbReference type="PANTHER" id="PTHR11845:SF13">
    <property type="entry name" value="5'-DEOXYNUCLEOTIDASE HDDC2"/>
    <property type="match status" value="1"/>
</dbReference>
<comment type="cofactor">
    <cofactor evidence="2">
        <name>Mn(2+)</name>
        <dbReference type="ChEBI" id="CHEBI:29035"/>
    </cofactor>
</comment>
<protein>
    <recommendedName>
        <fullName evidence="7">5'-deoxynucleotidase</fullName>
        <ecNumber evidence="7">3.1.3.89</ecNumber>
    </recommendedName>
</protein>
<dbReference type="GO" id="GO:0002953">
    <property type="term" value="F:5'-deoxynucleotidase activity"/>
    <property type="evidence" value="ECO:0007669"/>
    <property type="project" value="UniProtKB-EC"/>
</dbReference>
<dbReference type="InterPro" id="IPR006674">
    <property type="entry name" value="HD_domain"/>
</dbReference>
<dbReference type="InterPro" id="IPR003607">
    <property type="entry name" value="HD/PDEase_dom"/>
</dbReference>
<comment type="similarity">
    <text evidence="5">Belongs to the HDDC2 family.</text>
</comment>
<dbReference type="PANTHER" id="PTHR11845">
    <property type="entry name" value="5'-DEOXYNUCLEOTIDASE HDDC2"/>
    <property type="match status" value="1"/>
</dbReference>
<evidence type="ECO:0000256" key="12">
    <source>
        <dbReference type="ARBA" id="ARBA00022801"/>
    </source>
</evidence>
<evidence type="ECO:0000256" key="3">
    <source>
        <dbReference type="ARBA" id="ARBA00001941"/>
    </source>
</evidence>
<gene>
    <name evidence="15" type="ORF">NKR19_g5831</name>
</gene>
<name>A0AA38RHM1_9PEZI</name>
<dbReference type="SUPFAM" id="SSF109604">
    <property type="entry name" value="HD-domain/PDEase-like"/>
    <property type="match status" value="1"/>
</dbReference>
<keyword evidence="8 13" id="KW-0808">Transferase</keyword>
<dbReference type="GO" id="GO:0046872">
    <property type="term" value="F:metal ion binding"/>
    <property type="evidence" value="ECO:0007669"/>
    <property type="project" value="UniProtKB-KW"/>
</dbReference>
<dbReference type="GO" id="GO:0006139">
    <property type="term" value="P:nucleobase-containing compound metabolic process"/>
    <property type="evidence" value="ECO:0007669"/>
    <property type="project" value="InterPro"/>
</dbReference>
<comment type="cofactor">
    <cofactor evidence="3">
        <name>Co(2+)</name>
        <dbReference type="ChEBI" id="CHEBI:48828"/>
    </cofactor>
</comment>
<evidence type="ECO:0000256" key="5">
    <source>
        <dbReference type="ARBA" id="ARBA00009999"/>
    </source>
</evidence>
<evidence type="ECO:0000313" key="15">
    <source>
        <dbReference type="EMBL" id="KAJ9148797.1"/>
    </source>
</evidence>
<dbReference type="GO" id="GO:0019205">
    <property type="term" value="F:nucleobase-containing compound kinase activity"/>
    <property type="evidence" value="ECO:0007669"/>
    <property type="project" value="InterPro"/>
</dbReference>
<dbReference type="PROSITE" id="PS00113">
    <property type="entry name" value="ADENYLATE_KINASE"/>
    <property type="match status" value="1"/>
</dbReference>
<dbReference type="Proteomes" id="UP001174691">
    <property type="component" value="Unassembled WGS sequence"/>
</dbReference>